<dbReference type="PROSITE" id="PS01300">
    <property type="entry name" value="RECR"/>
    <property type="match status" value="1"/>
</dbReference>
<dbReference type="Pfam" id="PF13662">
    <property type="entry name" value="Toprim_4"/>
    <property type="match status" value="1"/>
</dbReference>
<feature type="zinc finger region" description="C4-type" evidence="7">
    <location>
        <begin position="61"/>
        <end position="76"/>
    </location>
</feature>
<keyword evidence="6 7" id="KW-0234">DNA repair</keyword>
<sequence length="207" mass="22256">MAWHRTGGIELERLIQLLSRLPGLGPRSARRAALSLLAEPERRLVPLAQAMQEAAARIQSCEVCGTLDVTNPCMICSDPDRDHSVICVVEHVSDLWALERAMVHRGVYQVLGGTLSALLGRGPEELNTQSLFRRVGSDGVSEVILALGATVDGAATSHWLEDRLARYDVTVTRVGRGVPMGGTLDGLDDGTLVAALMARRPVARDDG</sequence>
<keyword evidence="5 7" id="KW-0233">DNA recombination</keyword>
<dbReference type="RefSeq" id="WP_394819489.1">
    <property type="nucleotide sequence ID" value="NZ_JAWJZY010000002.1"/>
</dbReference>
<dbReference type="Pfam" id="PF02132">
    <property type="entry name" value="RecR_ZnF"/>
    <property type="match status" value="1"/>
</dbReference>
<dbReference type="InterPro" id="IPR000093">
    <property type="entry name" value="DNA_Rcmb_RecR"/>
</dbReference>
<dbReference type="PANTHER" id="PTHR30446:SF0">
    <property type="entry name" value="RECOMBINATION PROTEIN RECR"/>
    <property type="match status" value="1"/>
</dbReference>
<evidence type="ECO:0000256" key="6">
    <source>
        <dbReference type="ARBA" id="ARBA00023204"/>
    </source>
</evidence>
<proteinExistence type="inferred from homology"/>
<dbReference type="PANTHER" id="PTHR30446">
    <property type="entry name" value="RECOMBINATION PROTEIN RECR"/>
    <property type="match status" value="1"/>
</dbReference>
<comment type="caution">
    <text evidence="9">The sequence shown here is derived from an EMBL/GenBank/DDBJ whole genome shotgun (WGS) entry which is preliminary data.</text>
</comment>
<dbReference type="InterPro" id="IPR006171">
    <property type="entry name" value="TOPRIM_dom"/>
</dbReference>
<organism evidence="9 10">
    <name type="scientific">Sorlinia euscelidii</name>
    <dbReference type="NCBI Taxonomy" id="3081148"/>
    <lineage>
        <taxon>Bacteria</taxon>
        <taxon>Pseudomonadati</taxon>
        <taxon>Pseudomonadota</taxon>
        <taxon>Alphaproteobacteria</taxon>
        <taxon>Acetobacterales</taxon>
        <taxon>Acetobacteraceae</taxon>
        <taxon>Sorlinia</taxon>
    </lineage>
</organism>
<gene>
    <name evidence="7 9" type="primary">recR</name>
    <name evidence="9" type="ORF">DOFOFD_06095</name>
</gene>
<dbReference type="CDD" id="cd01025">
    <property type="entry name" value="TOPRIM_recR"/>
    <property type="match status" value="1"/>
</dbReference>
<dbReference type="EMBL" id="JAWJZY010000002">
    <property type="protein sequence ID" value="MEE8658577.1"/>
    <property type="molecule type" value="Genomic_DNA"/>
</dbReference>
<evidence type="ECO:0000313" key="9">
    <source>
        <dbReference type="EMBL" id="MEE8658577.1"/>
    </source>
</evidence>
<dbReference type="InterPro" id="IPR034137">
    <property type="entry name" value="TOPRIM_RecR"/>
</dbReference>
<dbReference type="Proteomes" id="UP001312908">
    <property type="component" value="Unassembled WGS sequence"/>
</dbReference>
<dbReference type="InterPro" id="IPR015967">
    <property type="entry name" value="Rcmb_RecR_Znf"/>
</dbReference>
<evidence type="ECO:0000256" key="3">
    <source>
        <dbReference type="ARBA" id="ARBA00022771"/>
    </source>
</evidence>
<evidence type="ECO:0000256" key="1">
    <source>
        <dbReference type="ARBA" id="ARBA00022723"/>
    </source>
</evidence>
<evidence type="ECO:0000256" key="4">
    <source>
        <dbReference type="ARBA" id="ARBA00022833"/>
    </source>
</evidence>
<keyword evidence="3 7" id="KW-0863">Zinc-finger</keyword>
<keyword evidence="10" id="KW-1185">Reference proteome</keyword>
<dbReference type="InterPro" id="IPR023627">
    <property type="entry name" value="Rcmb_RecR"/>
</dbReference>
<keyword evidence="1 7" id="KW-0479">Metal-binding</keyword>
<keyword evidence="4 7" id="KW-0862">Zinc</keyword>
<accession>A0ABU7U165</accession>
<dbReference type="Gene3D" id="1.10.8.420">
    <property type="entry name" value="RecR Domain 1"/>
    <property type="match status" value="1"/>
</dbReference>
<protein>
    <recommendedName>
        <fullName evidence="7">Recombination protein RecR</fullName>
    </recommendedName>
</protein>
<dbReference type="NCBIfam" id="TIGR00615">
    <property type="entry name" value="recR"/>
    <property type="match status" value="1"/>
</dbReference>
<feature type="domain" description="Toprim" evidence="8">
    <location>
        <begin position="84"/>
        <end position="179"/>
    </location>
</feature>
<evidence type="ECO:0000256" key="5">
    <source>
        <dbReference type="ARBA" id="ARBA00023172"/>
    </source>
</evidence>
<dbReference type="Gene3D" id="3.40.1360.10">
    <property type="match status" value="1"/>
</dbReference>
<dbReference type="PROSITE" id="PS50880">
    <property type="entry name" value="TOPRIM"/>
    <property type="match status" value="1"/>
</dbReference>
<reference evidence="9 10" key="1">
    <citation type="submission" date="2023-10" db="EMBL/GenBank/DDBJ databases">
        <title>Sorlinia euscelidii gen. nov., sp. nov., an acetic acid bacteria isolated from the gut of Euscelidius variegatus emitter.</title>
        <authorList>
            <person name="Michoud G."/>
            <person name="Marasco R."/>
            <person name="Seferji K."/>
            <person name="Gonella E."/>
            <person name="Garuglieri E."/>
            <person name="Alma A."/>
            <person name="Mapelli F."/>
            <person name="Borin S."/>
            <person name="Daffonchio D."/>
            <person name="Crotti E."/>
        </authorList>
    </citation>
    <scope>NUCLEOTIDE SEQUENCE [LARGE SCALE GENOMIC DNA]</scope>
    <source>
        <strain evidence="9 10">EV16P</strain>
    </source>
</reference>
<comment type="similarity">
    <text evidence="7">Belongs to the RecR family.</text>
</comment>
<evidence type="ECO:0000313" key="10">
    <source>
        <dbReference type="Proteomes" id="UP001312908"/>
    </source>
</evidence>
<dbReference type="Pfam" id="PF21175">
    <property type="entry name" value="RecR_C"/>
    <property type="match status" value="1"/>
</dbReference>
<evidence type="ECO:0000256" key="2">
    <source>
        <dbReference type="ARBA" id="ARBA00022763"/>
    </source>
</evidence>
<dbReference type="HAMAP" id="MF_00017">
    <property type="entry name" value="RecR"/>
    <property type="match status" value="1"/>
</dbReference>
<comment type="function">
    <text evidence="7">May play a role in DNA repair. It seems to be involved in an RecBC-independent recombinational process of DNA repair. It may act with RecF and RecO.</text>
</comment>
<dbReference type="Pfam" id="PF21176">
    <property type="entry name" value="RecR_HhH"/>
    <property type="match status" value="1"/>
</dbReference>
<dbReference type="SUPFAM" id="SSF111304">
    <property type="entry name" value="Recombination protein RecR"/>
    <property type="match status" value="1"/>
</dbReference>
<evidence type="ECO:0000259" key="8">
    <source>
        <dbReference type="PROSITE" id="PS50880"/>
    </source>
</evidence>
<name>A0ABU7U165_9PROT</name>
<keyword evidence="2 7" id="KW-0227">DNA damage</keyword>
<evidence type="ECO:0000256" key="7">
    <source>
        <dbReference type="HAMAP-Rule" id="MF_00017"/>
    </source>
</evidence>